<proteinExistence type="inferred from homology"/>
<dbReference type="PROSITE" id="PS01066">
    <property type="entry name" value="UPP_SYNTHASE"/>
    <property type="match status" value="1"/>
</dbReference>
<dbReference type="Pfam" id="PF01255">
    <property type="entry name" value="Prenyltransf"/>
    <property type="match status" value="1"/>
</dbReference>
<dbReference type="Proteomes" id="UP000233343">
    <property type="component" value="Unassembled WGS sequence"/>
</dbReference>
<feature type="binding site" evidence="2">
    <location>
        <begin position="57"/>
        <end position="59"/>
    </location>
    <ligand>
        <name>substrate</name>
    </ligand>
</feature>
<comment type="similarity">
    <text evidence="2">Belongs to the UPP synthase family.</text>
</comment>
<dbReference type="CDD" id="cd00475">
    <property type="entry name" value="Cis_IPPS"/>
    <property type="match status" value="1"/>
</dbReference>
<comment type="subunit">
    <text evidence="2">Homodimer.</text>
</comment>
<dbReference type="EMBL" id="PISD01000033">
    <property type="protein sequence ID" value="PKG28044.1"/>
    <property type="molecule type" value="Genomic_DNA"/>
</dbReference>
<feature type="binding site" evidence="2">
    <location>
        <begin position="13"/>
        <end position="16"/>
    </location>
    <ligand>
        <name>substrate</name>
    </ligand>
</feature>
<feature type="binding site" evidence="2">
    <location>
        <begin position="186"/>
        <end position="188"/>
    </location>
    <ligand>
        <name>substrate</name>
    </ligand>
</feature>
<dbReference type="FunFam" id="3.40.1180.10:FF:000001">
    <property type="entry name" value="(2E,6E)-farnesyl-diphosphate-specific ditrans,polycis-undecaprenyl-diphosphate synthase"/>
    <property type="match status" value="1"/>
</dbReference>
<dbReference type="AlphaFoldDB" id="A0A2N0ZEV3"/>
<dbReference type="PANTHER" id="PTHR10291:SF0">
    <property type="entry name" value="DEHYDRODOLICHYL DIPHOSPHATE SYNTHASE 2"/>
    <property type="match status" value="1"/>
</dbReference>
<evidence type="ECO:0000256" key="2">
    <source>
        <dbReference type="HAMAP-Rule" id="MF_01139"/>
    </source>
</evidence>
<feature type="binding site" evidence="2">
    <location>
        <position position="25"/>
    </location>
    <ligand>
        <name>substrate</name>
    </ligand>
</feature>
<keyword evidence="4" id="KW-1185">Reference proteome</keyword>
<dbReference type="InterPro" id="IPR001441">
    <property type="entry name" value="UPP_synth-like"/>
</dbReference>
<feature type="binding site" evidence="2">
    <location>
        <position position="29"/>
    </location>
    <ligand>
        <name>substrate</name>
    </ligand>
</feature>
<dbReference type="SUPFAM" id="SSF64005">
    <property type="entry name" value="Undecaprenyl diphosphate synthase"/>
    <property type="match status" value="1"/>
</dbReference>
<keyword evidence="1 2" id="KW-0808">Transferase</keyword>
<dbReference type="InterPro" id="IPR036424">
    <property type="entry name" value="UPP_synth-like_sf"/>
</dbReference>
<dbReference type="NCBIfam" id="NF011405">
    <property type="entry name" value="PRK14830.1"/>
    <property type="match status" value="1"/>
</dbReference>
<feature type="binding site" evidence="2">
    <location>
        <position position="199"/>
    </location>
    <ligand>
        <name>Mg(2+)</name>
        <dbReference type="ChEBI" id="CHEBI:18420"/>
    </ligand>
</feature>
<accession>A0A2N0ZEV3</accession>
<feature type="active site" evidence="2">
    <location>
        <position position="12"/>
    </location>
</feature>
<keyword evidence="2" id="KW-0479">Metal-binding</keyword>
<reference evidence="3 4" key="1">
    <citation type="journal article" date="2010" name="Int. J. Syst. Evol. Microbiol.">
        <title>Bacillus horneckiae sp. nov., isolated from a spacecraft-assembly clean room.</title>
        <authorList>
            <person name="Vaishampayan P."/>
            <person name="Probst A."/>
            <person name="Krishnamurthi S."/>
            <person name="Ghosh S."/>
            <person name="Osman S."/>
            <person name="McDowall A."/>
            <person name="Ruckmani A."/>
            <person name="Mayilraj S."/>
            <person name="Venkateswaran K."/>
        </authorList>
    </citation>
    <scope>NUCLEOTIDE SEQUENCE [LARGE SCALE GENOMIC DNA]</scope>
    <source>
        <strain evidence="4">1PO1SC</strain>
    </source>
</reference>
<dbReference type="GO" id="GO:0008834">
    <property type="term" value="F:ditrans,polycis-undecaprenyl-diphosphate synthase [(2E,6E)-farnesyl-diphosphate specific] activity"/>
    <property type="evidence" value="ECO:0007669"/>
    <property type="project" value="TreeGrafter"/>
</dbReference>
<dbReference type="HAMAP" id="MF_01139">
    <property type="entry name" value="ISPT"/>
    <property type="match status" value="1"/>
</dbReference>
<dbReference type="GO" id="GO:0030145">
    <property type="term" value="F:manganese ion binding"/>
    <property type="evidence" value="ECO:0007669"/>
    <property type="project" value="TreeGrafter"/>
</dbReference>
<evidence type="ECO:0000313" key="3">
    <source>
        <dbReference type="EMBL" id="PKG28044.1"/>
    </source>
</evidence>
<protein>
    <recommendedName>
        <fullName evidence="2">Isoprenyl transferase</fullName>
        <ecNumber evidence="2">2.5.1.-</ecNumber>
    </recommendedName>
</protein>
<feature type="binding site" evidence="2">
    <location>
        <position position="180"/>
    </location>
    <ligand>
        <name>substrate</name>
    </ligand>
</feature>
<dbReference type="GO" id="GO:0005829">
    <property type="term" value="C:cytosol"/>
    <property type="evidence" value="ECO:0007669"/>
    <property type="project" value="TreeGrafter"/>
</dbReference>
<dbReference type="RefSeq" id="WP_066194826.1">
    <property type="nucleotide sequence ID" value="NZ_JAMAUX010000001.1"/>
</dbReference>
<dbReference type="NCBIfam" id="TIGR00055">
    <property type="entry name" value="uppS"/>
    <property type="match status" value="1"/>
</dbReference>
<keyword evidence="2" id="KW-0460">Magnesium</keyword>
<comment type="caution">
    <text evidence="3">The sequence shown here is derived from an EMBL/GenBank/DDBJ whole genome shotgun (WGS) entry which is preliminary data.</text>
</comment>
<evidence type="ECO:0000256" key="1">
    <source>
        <dbReference type="ARBA" id="ARBA00022679"/>
    </source>
</evidence>
<feature type="active site" description="Proton acceptor" evidence="2">
    <location>
        <position position="60"/>
    </location>
</feature>
<sequence length="236" mass="27190">MNDLLHIAIVMDGNGRWGRKRGLTRSQGHYAGSQAMERLIYAAGEMGIKVLTLYAFSTENWKRPKDEVNYLMDLPAHFLTKKLPVFMDKNIKVCVSGDINGLPSHTRNAVTSAISTTKDNDGLIVNFAMNYGGRAEILSAVKSLMREVNRKDFKIDQVNDDMIENYLYTHGLPDPDIIIRTGGEQRLSNFLIWQSAGAELWFTDRYFPDFNRELLQQAIEEVKERKYRYRQEKIDF</sequence>
<comment type="function">
    <text evidence="2">Catalyzes the condensation of isopentenyl diphosphate (IPP) with allylic pyrophosphates generating different type of terpenoids.</text>
</comment>
<feature type="binding site" evidence="2">
    <location>
        <position position="63"/>
    </location>
    <ligand>
        <name>substrate</name>
    </ligand>
</feature>
<feature type="binding site" evidence="2">
    <location>
        <position position="17"/>
    </location>
    <ligand>
        <name>substrate</name>
    </ligand>
</feature>
<dbReference type="GO" id="GO:0000287">
    <property type="term" value="F:magnesium ion binding"/>
    <property type="evidence" value="ECO:0007669"/>
    <property type="project" value="UniProtKB-UniRule"/>
</dbReference>
<gene>
    <name evidence="3" type="ORF">CWS20_15685</name>
</gene>
<feature type="binding site" evidence="2">
    <location>
        <position position="12"/>
    </location>
    <ligand>
        <name>Mg(2+)</name>
        <dbReference type="ChEBI" id="CHEBI:18420"/>
    </ligand>
</feature>
<dbReference type="InterPro" id="IPR018520">
    <property type="entry name" value="UPP_synth-like_CS"/>
</dbReference>
<feature type="binding site" evidence="2">
    <location>
        <position position="61"/>
    </location>
    <ligand>
        <name>substrate</name>
    </ligand>
</feature>
<dbReference type="Gene3D" id="3.40.1180.10">
    <property type="entry name" value="Decaprenyl diphosphate synthase-like"/>
    <property type="match status" value="1"/>
</dbReference>
<dbReference type="PANTHER" id="PTHR10291">
    <property type="entry name" value="DEHYDRODOLICHYL DIPHOSPHATE SYNTHASE FAMILY MEMBER"/>
    <property type="match status" value="1"/>
</dbReference>
<dbReference type="EC" id="2.5.1.-" evidence="2"/>
<dbReference type="GO" id="GO:0016094">
    <property type="term" value="P:polyprenol biosynthetic process"/>
    <property type="evidence" value="ECO:0007669"/>
    <property type="project" value="TreeGrafter"/>
</dbReference>
<organism evidence="3 4">
    <name type="scientific">Cytobacillus horneckiae</name>
    <dbReference type="NCBI Taxonomy" id="549687"/>
    <lineage>
        <taxon>Bacteria</taxon>
        <taxon>Bacillati</taxon>
        <taxon>Bacillota</taxon>
        <taxon>Bacilli</taxon>
        <taxon>Bacillales</taxon>
        <taxon>Bacillaceae</taxon>
        <taxon>Cytobacillus</taxon>
    </lineage>
</organism>
<comment type="cofactor">
    <cofactor evidence="2">
        <name>Mg(2+)</name>
        <dbReference type="ChEBI" id="CHEBI:18420"/>
    </cofactor>
    <text evidence="2">Binds 2 magnesium ions per subunit.</text>
</comment>
<evidence type="ECO:0000313" key="4">
    <source>
        <dbReference type="Proteomes" id="UP000233343"/>
    </source>
</evidence>
<name>A0A2N0ZEV3_9BACI</name>